<gene>
    <name evidence="2" type="ORF">SAMN02745108_00769</name>
</gene>
<accession>A0A1T4L4M7</accession>
<dbReference type="STRING" id="28122.SAMN02745108_00769"/>
<protein>
    <recommendedName>
        <fullName evidence="4">Major paralogous domain-containing protein</fullName>
    </recommendedName>
</protein>
<feature type="chain" id="PRO_5012210945" description="Major paralogous domain-containing protein" evidence="1">
    <location>
        <begin position="19"/>
        <end position="282"/>
    </location>
</feature>
<dbReference type="RefSeq" id="WP_078775854.1">
    <property type="nucleotide sequence ID" value="NZ_FUWU01000009.1"/>
</dbReference>
<sequence length="282" mass="30949">MNRCLMALFSLMISFSFASRDPMPDTGYPSNDFVFMPGEFPMDSIAWNKVGFRDCSSWDNDGVCSDFKGCAVVRGGVFCDESSFDPTVEISIVIQGTYIESITLLRNNQECLDYLGHEVEVVGEKGSLPFSEVLKLELGRLRDYGVLLATDSMVNAFIAKVFDYSRFDCDNPDGCDGTCDDIDGMLYANGNPYMVIGQGRCCSVLKDSTSGFVQTALAAVPLKVRPLTDKRFFVENGQGKAYDIFDLNGKRIGGGIFRSNVLHVKALPVILKVDGMGSVLLK</sequence>
<feature type="signal peptide" evidence="1">
    <location>
        <begin position="1"/>
        <end position="18"/>
    </location>
</feature>
<dbReference type="EMBL" id="FUWU01000009">
    <property type="protein sequence ID" value="SJZ49669.1"/>
    <property type="molecule type" value="Genomic_DNA"/>
</dbReference>
<evidence type="ECO:0000313" key="2">
    <source>
        <dbReference type="EMBL" id="SJZ49669.1"/>
    </source>
</evidence>
<keyword evidence="1" id="KW-0732">Signal</keyword>
<reference evidence="2 3" key="1">
    <citation type="submission" date="2017-02" db="EMBL/GenBank/DDBJ databases">
        <authorList>
            <person name="Peterson S.W."/>
        </authorList>
    </citation>
    <scope>NUCLEOTIDE SEQUENCE [LARGE SCALE GENOMIC DNA]</scope>
    <source>
        <strain evidence="2 3">ATCC 43854</strain>
    </source>
</reference>
<proteinExistence type="predicted"/>
<name>A0A1T4L4M7_9BACT</name>
<evidence type="ECO:0000313" key="3">
    <source>
        <dbReference type="Proteomes" id="UP000190449"/>
    </source>
</evidence>
<evidence type="ECO:0000256" key="1">
    <source>
        <dbReference type="SAM" id="SignalP"/>
    </source>
</evidence>
<dbReference type="AlphaFoldDB" id="A0A1T4L4M7"/>
<evidence type="ECO:0008006" key="4">
    <source>
        <dbReference type="Google" id="ProtNLM"/>
    </source>
</evidence>
<dbReference type="Proteomes" id="UP000190449">
    <property type="component" value="Unassembled WGS sequence"/>
</dbReference>
<organism evidence="2 3">
    <name type="scientific">Fibrobacter intestinalis</name>
    <dbReference type="NCBI Taxonomy" id="28122"/>
    <lineage>
        <taxon>Bacteria</taxon>
        <taxon>Pseudomonadati</taxon>
        <taxon>Fibrobacterota</taxon>
        <taxon>Fibrobacteria</taxon>
        <taxon>Fibrobacterales</taxon>
        <taxon>Fibrobacteraceae</taxon>
        <taxon>Fibrobacter</taxon>
    </lineage>
</organism>